<dbReference type="Proteomes" id="UP000239861">
    <property type="component" value="Unassembled WGS sequence"/>
</dbReference>
<dbReference type="AlphaFoldDB" id="A0AB36ZSE6"/>
<dbReference type="RefSeq" id="WP_104412683.1">
    <property type="nucleotide sequence ID" value="NZ_PTIW01000032.1"/>
</dbReference>
<protein>
    <submittedName>
        <fullName evidence="2">Uncharacterized protein</fullName>
    </submittedName>
</protein>
<feature type="transmembrane region" description="Helical" evidence="1">
    <location>
        <begin position="49"/>
        <end position="68"/>
    </location>
</feature>
<feature type="transmembrane region" description="Helical" evidence="1">
    <location>
        <begin position="323"/>
        <end position="342"/>
    </location>
</feature>
<feature type="transmembrane region" description="Helical" evidence="1">
    <location>
        <begin position="214"/>
        <end position="246"/>
    </location>
</feature>
<gene>
    <name evidence="2" type="ORF">B0F89_13231</name>
</gene>
<sequence>MQNKKIAISSIVKKIFVFVLIITPFTTILDSLSRTLISYTAVTVTPLYLSLLDDFLIFIIFLFLFLKLTIYLSNKTNFIQILKLNVAEYYYVMVLFFIIVSLIISSFFSPALIILSGLRSILFIFLIGLFMLFTQSDFLHIQKKTIPILIIFVYLNLALQALQAFSFANHFGPTLFGLSQRTIGFLKEPNALSLLNIFSLYFIHFYMENSAHKTLLVFVLLPVSLLLSGSITPIIGIFFVLLLYIFRFNFKLLLLIFPIAFLLIFLIIPELATRPGLMSSLLARLDIIINSATLNNIFFSTHFGYGTNTAVMLTGSTFIPESVIASLLVNIGLLGTLFFYILLFKIGINSKKNLVFVMLMGVASVTNVIFESSPVNLLFAFELAYLLKNQTKYLKSSNV</sequence>
<keyword evidence="1" id="KW-1133">Transmembrane helix</keyword>
<proteinExistence type="predicted"/>
<accession>A0AB36ZSE6</accession>
<keyword evidence="1" id="KW-0812">Transmembrane</keyword>
<evidence type="ECO:0000313" key="2">
    <source>
        <dbReference type="EMBL" id="PPK59396.1"/>
    </source>
</evidence>
<feature type="transmembrane region" description="Helical" evidence="1">
    <location>
        <begin position="252"/>
        <end position="269"/>
    </location>
</feature>
<evidence type="ECO:0000313" key="3">
    <source>
        <dbReference type="Proteomes" id="UP000239861"/>
    </source>
</evidence>
<name>A0AB36ZSE6_9BACT</name>
<keyword evidence="1" id="KW-0472">Membrane</keyword>
<feature type="transmembrane region" description="Helical" evidence="1">
    <location>
        <begin position="89"/>
        <end position="108"/>
    </location>
</feature>
<organism evidence="2 3">
    <name type="scientific">Malaciobacter marinus</name>
    <dbReference type="NCBI Taxonomy" id="505249"/>
    <lineage>
        <taxon>Bacteria</taxon>
        <taxon>Pseudomonadati</taxon>
        <taxon>Campylobacterota</taxon>
        <taxon>Epsilonproteobacteria</taxon>
        <taxon>Campylobacterales</taxon>
        <taxon>Arcobacteraceae</taxon>
        <taxon>Malaciobacter</taxon>
    </lineage>
</organism>
<feature type="transmembrane region" description="Helical" evidence="1">
    <location>
        <begin position="354"/>
        <end position="370"/>
    </location>
</feature>
<feature type="transmembrane region" description="Helical" evidence="1">
    <location>
        <begin position="114"/>
        <end position="134"/>
    </location>
</feature>
<feature type="transmembrane region" description="Helical" evidence="1">
    <location>
        <begin position="12"/>
        <end position="29"/>
    </location>
</feature>
<feature type="transmembrane region" description="Helical" evidence="1">
    <location>
        <begin position="146"/>
        <end position="171"/>
    </location>
</feature>
<reference evidence="2 3" key="1">
    <citation type="submission" date="2018-02" db="EMBL/GenBank/DDBJ databases">
        <title>Subsurface microbial communities from deep shales in Ohio and West Virginia, USA.</title>
        <authorList>
            <person name="Wrighton K."/>
        </authorList>
    </citation>
    <scope>NUCLEOTIDE SEQUENCE [LARGE SCALE GENOMIC DNA]</scope>
    <source>
        <strain evidence="2 3">MARC-MIP3H16</strain>
    </source>
</reference>
<comment type="caution">
    <text evidence="2">The sequence shown here is derived from an EMBL/GenBank/DDBJ whole genome shotgun (WGS) entry which is preliminary data.</text>
</comment>
<evidence type="ECO:0000256" key="1">
    <source>
        <dbReference type="SAM" id="Phobius"/>
    </source>
</evidence>
<dbReference type="EMBL" id="PTIW01000032">
    <property type="protein sequence ID" value="PPK59396.1"/>
    <property type="molecule type" value="Genomic_DNA"/>
</dbReference>